<feature type="domain" description="DUF6598" evidence="1">
    <location>
        <begin position="72"/>
        <end position="308"/>
    </location>
</feature>
<evidence type="ECO:0000313" key="3">
    <source>
        <dbReference type="Proteomes" id="UP000324897"/>
    </source>
</evidence>
<dbReference type="AlphaFoldDB" id="A0A5J9UTH4"/>
<organism evidence="2 3">
    <name type="scientific">Eragrostis curvula</name>
    <name type="common">weeping love grass</name>
    <dbReference type="NCBI Taxonomy" id="38414"/>
    <lineage>
        <taxon>Eukaryota</taxon>
        <taxon>Viridiplantae</taxon>
        <taxon>Streptophyta</taxon>
        <taxon>Embryophyta</taxon>
        <taxon>Tracheophyta</taxon>
        <taxon>Spermatophyta</taxon>
        <taxon>Magnoliopsida</taxon>
        <taxon>Liliopsida</taxon>
        <taxon>Poales</taxon>
        <taxon>Poaceae</taxon>
        <taxon>PACMAD clade</taxon>
        <taxon>Chloridoideae</taxon>
        <taxon>Eragrostideae</taxon>
        <taxon>Eragrostidinae</taxon>
        <taxon>Eragrostis</taxon>
    </lineage>
</organism>
<gene>
    <name evidence="2" type="ORF">EJB05_29743</name>
</gene>
<feature type="non-terminal residue" evidence="2">
    <location>
        <position position="1"/>
    </location>
</feature>
<dbReference type="InterPro" id="IPR046533">
    <property type="entry name" value="DUF6598"/>
</dbReference>
<name>A0A5J9UTH4_9POAL</name>
<dbReference type="PANTHER" id="PTHR33065">
    <property type="entry name" value="OS07G0486400 PROTEIN"/>
    <property type="match status" value="1"/>
</dbReference>
<sequence length="323" mass="36259">MEKDAADCRDSTIEEEEEMVWENCSASGKAFWHKLYRVADTRETSLEPMMLSNPTDCRPNKRACETHRVSHMMQIFSLKLVHTTEAIDSPIQLYGFVAARDLLNPLRNYIFNRTRDDPFVVEQQSDGSGSYIQMTGPKRGIEMKAQVLIEYDMKIKKGETQEDDLQLIDGAACFSELDRLPSRVCTRRIEGDSGAVDLSLALLHRAVEATVQVKVSQVHGSGLNLSMSSLVGRISPRIQLFKGVIAEPCDLNRFVIAVVKGNTLILDLIVHQREGSGHARPCYPFKAKLHGHDIQEFKLDFATIVVKVSWSTLVPYRGAHGLL</sequence>
<evidence type="ECO:0000313" key="2">
    <source>
        <dbReference type="EMBL" id="TVU27159.1"/>
    </source>
</evidence>
<dbReference type="OrthoDB" id="631395at2759"/>
<keyword evidence="3" id="KW-1185">Reference proteome</keyword>
<protein>
    <recommendedName>
        <fullName evidence="1">DUF6598 domain-containing protein</fullName>
    </recommendedName>
</protein>
<accession>A0A5J9UTH4</accession>
<dbReference type="EMBL" id="RWGY01000013">
    <property type="protein sequence ID" value="TVU27159.1"/>
    <property type="molecule type" value="Genomic_DNA"/>
</dbReference>
<comment type="caution">
    <text evidence="2">The sequence shown here is derived from an EMBL/GenBank/DDBJ whole genome shotgun (WGS) entry which is preliminary data.</text>
</comment>
<evidence type="ECO:0000259" key="1">
    <source>
        <dbReference type="Pfam" id="PF20241"/>
    </source>
</evidence>
<dbReference type="PANTHER" id="PTHR33065:SF19">
    <property type="entry name" value="OS11G0130700 PROTEIN"/>
    <property type="match status" value="1"/>
</dbReference>
<dbReference type="Gramene" id="TVU27159">
    <property type="protein sequence ID" value="TVU27159"/>
    <property type="gene ID" value="EJB05_29743"/>
</dbReference>
<reference evidence="2 3" key="1">
    <citation type="journal article" date="2019" name="Sci. Rep.">
        <title>A high-quality genome of Eragrostis curvula grass provides insights into Poaceae evolution and supports new strategies to enhance forage quality.</title>
        <authorList>
            <person name="Carballo J."/>
            <person name="Santos B.A.C.M."/>
            <person name="Zappacosta D."/>
            <person name="Garbus I."/>
            <person name="Selva J.P."/>
            <person name="Gallo C.A."/>
            <person name="Diaz A."/>
            <person name="Albertini E."/>
            <person name="Caccamo M."/>
            <person name="Echenique V."/>
        </authorList>
    </citation>
    <scope>NUCLEOTIDE SEQUENCE [LARGE SCALE GENOMIC DNA]</scope>
    <source>
        <strain evidence="3">cv. Victoria</strain>
        <tissue evidence="2">Leaf</tissue>
    </source>
</reference>
<proteinExistence type="predicted"/>
<dbReference type="Pfam" id="PF20241">
    <property type="entry name" value="DUF6598"/>
    <property type="match status" value="1"/>
</dbReference>
<dbReference type="Proteomes" id="UP000324897">
    <property type="component" value="Chromosome 2"/>
</dbReference>